<dbReference type="InterPro" id="IPR052111">
    <property type="entry name" value="Spermatogenesis_Ciliary_MAP"/>
</dbReference>
<dbReference type="Proteomes" id="UP001642483">
    <property type="component" value="Unassembled WGS sequence"/>
</dbReference>
<accession>A0ABP0FYQ9</accession>
<evidence type="ECO:0000259" key="2">
    <source>
        <dbReference type="PROSITE" id="PS50021"/>
    </source>
</evidence>
<keyword evidence="4" id="KW-1185">Reference proteome</keyword>
<dbReference type="InterPro" id="IPR036872">
    <property type="entry name" value="CH_dom_sf"/>
</dbReference>
<dbReference type="PANTHER" id="PTHR12509">
    <property type="entry name" value="SPERMATOGENESIS-ASSOCIATED 4-RELATED"/>
    <property type="match status" value="1"/>
</dbReference>
<evidence type="ECO:0000313" key="4">
    <source>
        <dbReference type="Proteomes" id="UP001642483"/>
    </source>
</evidence>
<proteinExistence type="predicted"/>
<protein>
    <recommendedName>
        <fullName evidence="2">Calponin-homology (CH) domain-containing protein</fullName>
    </recommendedName>
</protein>
<feature type="region of interest" description="Disordered" evidence="1">
    <location>
        <begin position="209"/>
        <end position="243"/>
    </location>
</feature>
<name>A0ABP0FYQ9_CLALP</name>
<gene>
    <name evidence="3" type="ORF">CVLEPA_LOCUS14719</name>
</gene>
<evidence type="ECO:0000313" key="3">
    <source>
        <dbReference type="EMBL" id="CAK8683674.1"/>
    </source>
</evidence>
<dbReference type="EMBL" id="CAWYQH010000097">
    <property type="protein sequence ID" value="CAK8683674.1"/>
    <property type="molecule type" value="Genomic_DNA"/>
</dbReference>
<dbReference type="InterPro" id="IPR001715">
    <property type="entry name" value="CH_dom"/>
</dbReference>
<dbReference type="InterPro" id="IPR010441">
    <property type="entry name" value="CH_2"/>
</dbReference>
<sequence>MTTLQIETYKNSGVPREVLKWLQSLDLMYSVKNIRRDFANGFLIAEIFSWYYPKDIQMHSYDNGISLPTKLGNWSQLERFFVKKKLHIPKEMIDGTIHCKYGAAELLVQTIYSLLTNRIVRALSDPQEVDFTDRTYQVRLPMHARSTASHALKNNLKITESMTEPNIITNKEKAHAIISRHTEHRQMERLENPARFNIKPTLGEMAVRTLPQDDETNTDTSTNDVKRQKDTSIQRQDSGSPVKICQANSSSVQFREMQVQQMNKTSQMSVKPGTIHTVQTPVFSQ</sequence>
<reference evidence="3 4" key="1">
    <citation type="submission" date="2024-02" db="EMBL/GenBank/DDBJ databases">
        <authorList>
            <person name="Daric V."/>
            <person name="Darras S."/>
        </authorList>
    </citation>
    <scope>NUCLEOTIDE SEQUENCE [LARGE SCALE GENOMIC DNA]</scope>
</reference>
<feature type="domain" description="Calponin-homology (CH)" evidence="2">
    <location>
        <begin position="12"/>
        <end position="119"/>
    </location>
</feature>
<dbReference type="PROSITE" id="PS50021">
    <property type="entry name" value="CH"/>
    <property type="match status" value="1"/>
</dbReference>
<dbReference type="SUPFAM" id="SSF47576">
    <property type="entry name" value="Calponin-homology domain, CH-domain"/>
    <property type="match status" value="1"/>
</dbReference>
<dbReference type="PANTHER" id="PTHR12509:SF8">
    <property type="entry name" value="SPERMATOGENESIS-ASSOCIATED PROTEIN 4"/>
    <property type="match status" value="1"/>
</dbReference>
<evidence type="ECO:0000256" key="1">
    <source>
        <dbReference type="SAM" id="MobiDB-lite"/>
    </source>
</evidence>
<dbReference type="Pfam" id="PF06294">
    <property type="entry name" value="CH_2"/>
    <property type="match status" value="1"/>
</dbReference>
<comment type="caution">
    <text evidence="3">The sequence shown here is derived from an EMBL/GenBank/DDBJ whole genome shotgun (WGS) entry which is preliminary data.</text>
</comment>
<dbReference type="Gene3D" id="1.10.418.10">
    <property type="entry name" value="Calponin-like domain"/>
    <property type="match status" value="1"/>
</dbReference>
<organism evidence="3 4">
    <name type="scientific">Clavelina lepadiformis</name>
    <name type="common">Light-bulb sea squirt</name>
    <name type="synonym">Ascidia lepadiformis</name>
    <dbReference type="NCBI Taxonomy" id="159417"/>
    <lineage>
        <taxon>Eukaryota</taxon>
        <taxon>Metazoa</taxon>
        <taxon>Chordata</taxon>
        <taxon>Tunicata</taxon>
        <taxon>Ascidiacea</taxon>
        <taxon>Aplousobranchia</taxon>
        <taxon>Clavelinidae</taxon>
        <taxon>Clavelina</taxon>
    </lineage>
</organism>